<name>A0A2P2P661_RHIMU</name>
<proteinExistence type="predicted"/>
<organism evidence="1">
    <name type="scientific">Rhizophora mucronata</name>
    <name type="common">Asiatic mangrove</name>
    <dbReference type="NCBI Taxonomy" id="61149"/>
    <lineage>
        <taxon>Eukaryota</taxon>
        <taxon>Viridiplantae</taxon>
        <taxon>Streptophyta</taxon>
        <taxon>Embryophyta</taxon>
        <taxon>Tracheophyta</taxon>
        <taxon>Spermatophyta</taxon>
        <taxon>Magnoliopsida</taxon>
        <taxon>eudicotyledons</taxon>
        <taxon>Gunneridae</taxon>
        <taxon>Pentapetalae</taxon>
        <taxon>rosids</taxon>
        <taxon>fabids</taxon>
        <taxon>Malpighiales</taxon>
        <taxon>Rhizophoraceae</taxon>
        <taxon>Rhizophora</taxon>
    </lineage>
</organism>
<evidence type="ECO:0000313" key="1">
    <source>
        <dbReference type="EMBL" id="MBX50244.1"/>
    </source>
</evidence>
<protein>
    <submittedName>
        <fullName evidence="1">Uncharacterized protein</fullName>
    </submittedName>
</protein>
<sequence length="44" mass="5042">MTISRNCPMQFRAELPRSDQKMYDANMSLTSCLMRGHSQASFEA</sequence>
<dbReference type="AlphaFoldDB" id="A0A2P2P661"/>
<accession>A0A2P2P661</accession>
<reference evidence="1" key="1">
    <citation type="submission" date="2018-02" db="EMBL/GenBank/DDBJ databases">
        <title>Rhizophora mucronata_Transcriptome.</title>
        <authorList>
            <person name="Meera S.P."/>
            <person name="Sreeshan A."/>
            <person name="Augustine A."/>
        </authorList>
    </citation>
    <scope>NUCLEOTIDE SEQUENCE</scope>
    <source>
        <tissue evidence="1">Leaf</tissue>
    </source>
</reference>
<dbReference type="EMBL" id="GGEC01069760">
    <property type="protein sequence ID" value="MBX50244.1"/>
    <property type="molecule type" value="Transcribed_RNA"/>
</dbReference>